<proteinExistence type="predicted"/>
<evidence type="ECO:0000313" key="2">
    <source>
        <dbReference type="Proteomes" id="UP000800035"/>
    </source>
</evidence>
<keyword evidence="2" id="KW-1185">Reference proteome</keyword>
<gene>
    <name evidence="1" type="ORF">CC80DRAFT_432983</name>
</gene>
<accession>A0A6A5UES4</accession>
<reference evidence="1" key="1">
    <citation type="journal article" date="2020" name="Stud. Mycol.">
        <title>101 Dothideomycetes genomes: a test case for predicting lifestyles and emergence of pathogens.</title>
        <authorList>
            <person name="Haridas S."/>
            <person name="Albert R."/>
            <person name="Binder M."/>
            <person name="Bloem J."/>
            <person name="Labutti K."/>
            <person name="Salamov A."/>
            <person name="Andreopoulos B."/>
            <person name="Baker S."/>
            <person name="Barry K."/>
            <person name="Bills G."/>
            <person name="Bluhm B."/>
            <person name="Cannon C."/>
            <person name="Castanera R."/>
            <person name="Culley D."/>
            <person name="Daum C."/>
            <person name="Ezra D."/>
            <person name="Gonzalez J."/>
            <person name="Henrissat B."/>
            <person name="Kuo A."/>
            <person name="Liang C."/>
            <person name="Lipzen A."/>
            <person name="Lutzoni F."/>
            <person name="Magnuson J."/>
            <person name="Mondo S."/>
            <person name="Nolan M."/>
            <person name="Ohm R."/>
            <person name="Pangilinan J."/>
            <person name="Park H.-J."/>
            <person name="Ramirez L."/>
            <person name="Alfaro M."/>
            <person name="Sun H."/>
            <person name="Tritt A."/>
            <person name="Yoshinaga Y."/>
            <person name="Zwiers L.-H."/>
            <person name="Turgeon B."/>
            <person name="Goodwin S."/>
            <person name="Spatafora J."/>
            <person name="Crous P."/>
            <person name="Grigoriev I."/>
        </authorList>
    </citation>
    <scope>NUCLEOTIDE SEQUENCE</scope>
    <source>
        <strain evidence="1">CBS 675.92</strain>
    </source>
</reference>
<name>A0A6A5UES4_9PLEO</name>
<dbReference type="Proteomes" id="UP000800035">
    <property type="component" value="Unassembled WGS sequence"/>
</dbReference>
<evidence type="ECO:0008006" key="3">
    <source>
        <dbReference type="Google" id="ProtNLM"/>
    </source>
</evidence>
<dbReference type="EMBL" id="ML976977">
    <property type="protein sequence ID" value="KAF1963411.1"/>
    <property type="molecule type" value="Genomic_DNA"/>
</dbReference>
<evidence type="ECO:0000313" key="1">
    <source>
        <dbReference type="EMBL" id="KAF1963411.1"/>
    </source>
</evidence>
<dbReference type="OrthoDB" id="5399817at2759"/>
<sequence>MATARHPLLFATAVAHSLLSLAHTTKGLEQFKHPTLNSLPTVLKSAVKIGWYEGSVFFAIMGILNYKWSQTGLLDLADKSIVGLLVTLLFGAGQQYFRSGDKVTALILSIVGVLQGVAAQKASV</sequence>
<organism evidence="1 2">
    <name type="scientific">Byssothecium circinans</name>
    <dbReference type="NCBI Taxonomy" id="147558"/>
    <lineage>
        <taxon>Eukaryota</taxon>
        <taxon>Fungi</taxon>
        <taxon>Dikarya</taxon>
        <taxon>Ascomycota</taxon>
        <taxon>Pezizomycotina</taxon>
        <taxon>Dothideomycetes</taxon>
        <taxon>Pleosporomycetidae</taxon>
        <taxon>Pleosporales</taxon>
        <taxon>Massarineae</taxon>
        <taxon>Massarinaceae</taxon>
        <taxon>Byssothecium</taxon>
    </lineage>
</organism>
<protein>
    <recommendedName>
        <fullName evidence="3">Integral membrane protein</fullName>
    </recommendedName>
</protein>
<dbReference type="AlphaFoldDB" id="A0A6A5UES4"/>